<proteinExistence type="predicted"/>
<dbReference type="Proteomes" id="UP000199315">
    <property type="component" value="Unassembled WGS sequence"/>
</dbReference>
<dbReference type="AlphaFoldDB" id="A0A1D3TVB8"/>
<feature type="coiled-coil region" evidence="1">
    <location>
        <begin position="87"/>
        <end position="114"/>
    </location>
</feature>
<sequence length="172" mass="19500">MSAVQRNRYMTERNTGYVNGNVVRQHAVPLREQRIGEIEKDESRRRAANRNREKALQMNAGYVFFLAIATIITLSASTLYLMFQSDITNKISNIATLESQLADLKSDNDEAYGRVTRSVDLEYVKQVAIGELGMVYASEEQVVLYESTEDDYVRQYADIPSDEKSGLSSLLK</sequence>
<gene>
    <name evidence="3" type="ORF">SAMN05421730_101633</name>
</gene>
<reference evidence="3 4" key="1">
    <citation type="submission" date="2016-09" db="EMBL/GenBank/DDBJ databases">
        <authorList>
            <person name="Capua I."/>
            <person name="De Benedictis P."/>
            <person name="Joannis T."/>
            <person name="Lombin L.H."/>
            <person name="Cattoli G."/>
        </authorList>
    </citation>
    <scope>NUCLEOTIDE SEQUENCE [LARGE SCALE GENOMIC DNA]</scope>
    <source>
        <strain evidence="3 4">GluBS11</strain>
    </source>
</reference>
<keyword evidence="2" id="KW-0812">Transmembrane</keyword>
<keyword evidence="1" id="KW-0175">Coiled coil</keyword>
<evidence type="ECO:0000313" key="4">
    <source>
        <dbReference type="Proteomes" id="UP000199315"/>
    </source>
</evidence>
<name>A0A1D3TVB8_9FIRM</name>
<dbReference type="STRING" id="1619234.SAMN05421730_101633"/>
<organism evidence="3 4">
    <name type="scientific">Anaerobium acetethylicum</name>
    <dbReference type="NCBI Taxonomy" id="1619234"/>
    <lineage>
        <taxon>Bacteria</taxon>
        <taxon>Bacillati</taxon>
        <taxon>Bacillota</taxon>
        <taxon>Clostridia</taxon>
        <taxon>Lachnospirales</taxon>
        <taxon>Lachnospiraceae</taxon>
        <taxon>Anaerobium</taxon>
    </lineage>
</organism>
<evidence type="ECO:0000256" key="2">
    <source>
        <dbReference type="SAM" id="Phobius"/>
    </source>
</evidence>
<keyword evidence="2" id="KW-0472">Membrane</keyword>
<evidence type="ECO:0008006" key="5">
    <source>
        <dbReference type="Google" id="ProtNLM"/>
    </source>
</evidence>
<keyword evidence="2" id="KW-1133">Transmembrane helix</keyword>
<accession>A0A1D3TVB8</accession>
<feature type="transmembrane region" description="Helical" evidence="2">
    <location>
        <begin position="60"/>
        <end position="83"/>
    </location>
</feature>
<protein>
    <recommendedName>
        <fullName evidence="5">Cell division protein FtsL</fullName>
    </recommendedName>
</protein>
<dbReference type="RefSeq" id="WP_207648866.1">
    <property type="nucleotide sequence ID" value="NZ_FMKA01000016.1"/>
</dbReference>
<evidence type="ECO:0000313" key="3">
    <source>
        <dbReference type="EMBL" id="SCP98064.1"/>
    </source>
</evidence>
<keyword evidence="4" id="KW-1185">Reference proteome</keyword>
<dbReference type="EMBL" id="FMKA01000016">
    <property type="protein sequence ID" value="SCP98064.1"/>
    <property type="molecule type" value="Genomic_DNA"/>
</dbReference>
<evidence type="ECO:0000256" key="1">
    <source>
        <dbReference type="SAM" id="Coils"/>
    </source>
</evidence>